<accession>A0AAD1WB77</accession>
<dbReference type="EMBL" id="OW240916">
    <property type="protein sequence ID" value="CAH2296662.1"/>
    <property type="molecule type" value="Genomic_DNA"/>
</dbReference>
<dbReference type="Proteomes" id="UP001295444">
    <property type="component" value="Chromosome 05"/>
</dbReference>
<gene>
    <name evidence="2" type="ORF">PECUL_23A031104</name>
</gene>
<proteinExistence type="predicted"/>
<evidence type="ECO:0000313" key="3">
    <source>
        <dbReference type="Proteomes" id="UP001295444"/>
    </source>
</evidence>
<evidence type="ECO:0000313" key="2">
    <source>
        <dbReference type="EMBL" id="CAH2296662.1"/>
    </source>
</evidence>
<protein>
    <submittedName>
        <fullName evidence="2">Uncharacterized protein</fullName>
    </submittedName>
</protein>
<dbReference type="Gene3D" id="3.30.70.1820">
    <property type="entry name" value="L1 transposable element, RRM domain"/>
    <property type="match status" value="1"/>
</dbReference>
<feature type="region of interest" description="Disordered" evidence="1">
    <location>
        <begin position="1"/>
        <end position="34"/>
    </location>
</feature>
<name>A0AAD1WB77_PELCU</name>
<feature type="compositionally biased region" description="Low complexity" evidence="1">
    <location>
        <begin position="19"/>
        <end position="34"/>
    </location>
</feature>
<dbReference type="AlphaFoldDB" id="A0AAD1WB77"/>
<evidence type="ECO:0000256" key="1">
    <source>
        <dbReference type="SAM" id="MobiDB-lite"/>
    </source>
</evidence>
<feature type="non-terminal residue" evidence="2">
    <location>
        <position position="182"/>
    </location>
</feature>
<reference evidence="2" key="1">
    <citation type="submission" date="2022-03" db="EMBL/GenBank/DDBJ databases">
        <authorList>
            <person name="Alioto T."/>
            <person name="Alioto T."/>
            <person name="Gomez Garrido J."/>
        </authorList>
    </citation>
    <scope>NUCLEOTIDE SEQUENCE</scope>
</reference>
<keyword evidence="3" id="KW-1185">Reference proteome</keyword>
<sequence length="182" mass="19989">MDGFVHSQRGPDDEAEVIGSTTPSPASTAGTEPSALDRIGEELRIIANSMATKNYLLSNTTAIQDALWGEIAGIRTEVGAQAGRIQSLEPALETKTASISTTDTAISRQGELLLTMRRAIEDMDNRDRRCNIRIRGFPESDGGENVEELLSGLFRNILQQEAPPRFKFDRAHRALRPRAPEE</sequence>
<organism evidence="2 3">
    <name type="scientific">Pelobates cultripes</name>
    <name type="common">Western spadefoot toad</name>
    <dbReference type="NCBI Taxonomy" id="61616"/>
    <lineage>
        <taxon>Eukaryota</taxon>
        <taxon>Metazoa</taxon>
        <taxon>Chordata</taxon>
        <taxon>Craniata</taxon>
        <taxon>Vertebrata</taxon>
        <taxon>Euteleostomi</taxon>
        <taxon>Amphibia</taxon>
        <taxon>Batrachia</taxon>
        <taxon>Anura</taxon>
        <taxon>Pelobatoidea</taxon>
        <taxon>Pelobatidae</taxon>
        <taxon>Pelobates</taxon>
    </lineage>
</organism>